<dbReference type="AlphaFoldDB" id="A0A3E2TEQ6"/>
<dbReference type="Proteomes" id="UP000261140">
    <property type="component" value="Unassembled WGS sequence"/>
</dbReference>
<proteinExistence type="predicted"/>
<sequence>MKNQNTAAQIAYIVTADYYTNGKPTTCKITVQPVNFDPARLIDWSDRISKTHIREVENFTTPEEAAKRMTEIIESAAEHAAQIQRPESVTERHHLTVPRLADLAALPAVHA</sequence>
<name>A0A3E2TEQ6_9FIRM</name>
<dbReference type="EMBL" id="QVEQ01000001">
    <property type="protein sequence ID" value="RGB73662.1"/>
    <property type="molecule type" value="Genomic_DNA"/>
</dbReference>
<reference evidence="1 2" key="1">
    <citation type="submission" date="2018-08" db="EMBL/GenBank/DDBJ databases">
        <title>A genome reference for cultivated species of the human gut microbiota.</title>
        <authorList>
            <person name="Zou Y."/>
            <person name="Xue W."/>
            <person name="Luo G."/>
        </authorList>
    </citation>
    <scope>NUCLEOTIDE SEQUENCE [LARGE SCALE GENOMIC DNA]</scope>
    <source>
        <strain evidence="1 2">AF36-11AT</strain>
    </source>
</reference>
<organism evidence="1 2">
    <name type="scientific">Faecalibacterium prausnitzii</name>
    <dbReference type="NCBI Taxonomy" id="853"/>
    <lineage>
        <taxon>Bacteria</taxon>
        <taxon>Bacillati</taxon>
        <taxon>Bacillota</taxon>
        <taxon>Clostridia</taxon>
        <taxon>Eubacteriales</taxon>
        <taxon>Oscillospiraceae</taxon>
        <taxon>Faecalibacterium</taxon>
    </lineage>
</organism>
<accession>A0A3E2TEQ6</accession>
<gene>
    <name evidence="1" type="ORF">DWZ89_02425</name>
</gene>
<dbReference type="RefSeq" id="WP_117504339.1">
    <property type="nucleotide sequence ID" value="NZ_QVEQ01000001.1"/>
</dbReference>
<evidence type="ECO:0000313" key="2">
    <source>
        <dbReference type="Proteomes" id="UP000261140"/>
    </source>
</evidence>
<protein>
    <submittedName>
        <fullName evidence="1">Uncharacterized protein</fullName>
    </submittedName>
</protein>
<comment type="caution">
    <text evidence="1">The sequence shown here is derived from an EMBL/GenBank/DDBJ whole genome shotgun (WGS) entry which is preliminary data.</text>
</comment>
<evidence type="ECO:0000313" key="1">
    <source>
        <dbReference type="EMBL" id="RGB73662.1"/>
    </source>
</evidence>